<dbReference type="GO" id="GO:0044695">
    <property type="term" value="C:Dsc E3 ubiquitin ligase complex"/>
    <property type="evidence" value="ECO:0007669"/>
    <property type="project" value="InterPro"/>
</dbReference>
<feature type="transmembrane region" description="Helical" evidence="2">
    <location>
        <begin position="12"/>
        <end position="30"/>
    </location>
</feature>
<evidence type="ECO:0000259" key="3">
    <source>
        <dbReference type="Pfam" id="PF08508"/>
    </source>
</evidence>
<dbReference type="EMBL" id="MU801908">
    <property type="protein sequence ID" value="KAJ3988532.1"/>
    <property type="molecule type" value="Genomic_DNA"/>
</dbReference>
<evidence type="ECO:0000313" key="5">
    <source>
        <dbReference type="EMBL" id="KAJ3988532.1"/>
    </source>
</evidence>
<gene>
    <name evidence="4" type="ORF">DFH05DRAFT_1474317</name>
    <name evidence="5" type="ORF">F5890DRAFT_1491239</name>
</gene>
<accession>A0A9W8P806</accession>
<evidence type="ECO:0000313" key="6">
    <source>
        <dbReference type="Proteomes" id="UP001142393"/>
    </source>
</evidence>
<reference evidence="5" key="1">
    <citation type="submission" date="2022-08" db="EMBL/GenBank/DDBJ databases">
        <authorList>
            <consortium name="DOE Joint Genome Institute"/>
            <person name="Min B."/>
            <person name="Riley R."/>
            <person name="Sierra-Patev S."/>
            <person name="Naranjo-Ortiz M."/>
            <person name="Looney B."/>
            <person name="Konkel Z."/>
            <person name="Slot J.C."/>
            <person name="Sakamoto Y."/>
            <person name="Steenwyk J.L."/>
            <person name="Rokas A."/>
            <person name="Carro J."/>
            <person name="Camarero S."/>
            <person name="Ferreira P."/>
            <person name="Molpeceres G."/>
            <person name="Ruiz-Duenas F.J."/>
            <person name="Serrano A."/>
            <person name="Henrissat B."/>
            <person name="Drula E."/>
            <person name="Hughes K.W."/>
            <person name="Mata J.L."/>
            <person name="Ishikawa N.K."/>
            <person name="Vargas-Isla R."/>
            <person name="Ushijima S."/>
            <person name="Smith C.A."/>
            <person name="Ahrendt S."/>
            <person name="Andreopoulos W."/>
            <person name="He G."/>
            <person name="Labutti K."/>
            <person name="Lipzen A."/>
            <person name="Ng V."/>
            <person name="Sandor L."/>
            <person name="Barry K."/>
            <person name="Martinez A.T."/>
            <person name="Xiao Y."/>
            <person name="Gibbons J.G."/>
            <person name="Terashima K."/>
            <person name="Hibbett D.S."/>
            <person name="Grigoriev I.V."/>
        </authorList>
    </citation>
    <scope>NUCLEOTIDE SEQUENCE</scope>
    <source>
        <strain evidence="5">TFB7829</strain>
    </source>
</reference>
<dbReference type="InterPro" id="IPR038967">
    <property type="entry name" value="Dsc4-like"/>
</dbReference>
<accession>A0AA38Q7I0</accession>
<comment type="caution">
    <text evidence="4">The sequence shown here is derived from an EMBL/GenBank/DDBJ whole genome shotgun (WGS) entry which is preliminary data.</text>
</comment>
<name>A0A9W8P806_9AGAR</name>
<feature type="region of interest" description="Disordered" evidence="1">
    <location>
        <begin position="224"/>
        <end position="262"/>
    </location>
</feature>
<evidence type="ECO:0000256" key="2">
    <source>
        <dbReference type="SAM" id="Phobius"/>
    </source>
</evidence>
<evidence type="ECO:0000256" key="1">
    <source>
        <dbReference type="SAM" id="MobiDB-lite"/>
    </source>
</evidence>
<sequence length="262" mass="29319">MPGRYYAQRKHIIQALDALLYQLFCFSFYLSPSMFNLFLRLSAQLVCATTRELSPTMSLGSFFFFPLFSNSFSLWNHATMGSTEGRAVVLDFVGLAYAPSKFQLLFVDFSIVFLELLLTIISFEIHTPESGTADSYDYLLPTPASPIPPLLPSRSLETSFANQKAFESPNSEPQYIVDIRFSSIRARLRNTPAISRTSNSQDTLIPFPNTTSWPIPMSLLMRAAGRRRQTTAERAVAPSRDTGQEDRGNRTVPGGMATDNLD</sequence>
<dbReference type="Pfam" id="PF08508">
    <property type="entry name" value="DUF1746"/>
    <property type="match status" value="1"/>
</dbReference>
<keyword evidence="2" id="KW-0812">Transmembrane</keyword>
<dbReference type="Proteomes" id="UP001163850">
    <property type="component" value="Unassembled WGS sequence"/>
</dbReference>
<keyword evidence="2" id="KW-0472">Membrane</keyword>
<keyword evidence="2" id="KW-1133">Transmembrane helix</keyword>
<dbReference type="GO" id="GO:0032933">
    <property type="term" value="P:SREBP signaling pathway"/>
    <property type="evidence" value="ECO:0007669"/>
    <property type="project" value="InterPro"/>
</dbReference>
<dbReference type="InterPro" id="IPR013715">
    <property type="entry name" value="DUF1746"/>
</dbReference>
<evidence type="ECO:0000313" key="4">
    <source>
        <dbReference type="EMBL" id="KAJ3748808.1"/>
    </source>
</evidence>
<reference evidence="4" key="2">
    <citation type="submission" date="2022-08" db="EMBL/GenBank/DDBJ databases">
        <authorList>
            <consortium name="DOE Joint Genome Institute"/>
            <person name="Min B."/>
            <person name="Sierra-Patev S."/>
            <person name="Naranjo-Ortiz M."/>
            <person name="Looney B."/>
            <person name="Konkel Z."/>
            <person name="Slot J.C."/>
            <person name="Sakamoto Y."/>
            <person name="Steenwyk J.L."/>
            <person name="Rokas A."/>
            <person name="Carro J."/>
            <person name="Camarero S."/>
            <person name="Ferreira P."/>
            <person name="Molpeceres G."/>
            <person name="Ruiz-duenas F.J."/>
            <person name="Serrano A."/>
            <person name="Henrissat B."/>
            <person name="Drula E."/>
            <person name="Hughes K.W."/>
            <person name="Mata J.L."/>
            <person name="Ishikawa N.K."/>
            <person name="Vargas-Isla R."/>
            <person name="Ushijima S."/>
            <person name="Smith C.A."/>
            <person name="Ahrendt S."/>
            <person name="Andreopoulos W."/>
            <person name="He G."/>
            <person name="LaButti K."/>
            <person name="Lipzen A."/>
            <person name="Ng V."/>
            <person name="Riley R."/>
            <person name="Sandor L."/>
            <person name="Barry K."/>
            <person name="Martinez A.T."/>
            <person name="Xiao Y."/>
            <person name="Gibbons J.G."/>
            <person name="Terashima K."/>
            <person name="Hibbett D.S."/>
            <person name="Grigoriev I.V."/>
        </authorList>
    </citation>
    <scope>NUCLEOTIDE SEQUENCE</scope>
    <source>
        <strain evidence="4">TFB7810</strain>
    </source>
</reference>
<dbReference type="PANTHER" id="PTHR39405">
    <property type="entry name" value="DSC E3 UBIQUITIN LIGASE COMPLEX SUBUNIT 4"/>
    <property type="match status" value="1"/>
</dbReference>
<feature type="domain" description="DUF1746" evidence="3">
    <location>
        <begin position="16"/>
        <end position="117"/>
    </location>
</feature>
<dbReference type="EMBL" id="JANVFU010000002">
    <property type="protein sequence ID" value="KAJ3748808.1"/>
    <property type="molecule type" value="Genomic_DNA"/>
</dbReference>
<dbReference type="AlphaFoldDB" id="A0A9W8P806"/>
<dbReference type="Proteomes" id="UP001142393">
    <property type="component" value="Unassembled WGS sequence"/>
</dbReference>
<organism evidence="4 6">
    <name type="scientific">Lentinula detonsa</name>
    <dbReference type="NCBI Taxonomy" id="2804962"/>
    <lineage>
        <taxon>Eukaryota</taxon>
        <taxon>Fungi</taxon>
        <taxon>Dikarya</taxon>
        <taxon>Basidiomycota</taxon>
        <taxon>Agaricomycotina</taxon>
        <taxon>Agaricomycetes</taxon>
        <taxon>Agaricomycetidae</taxon>
        <taxon>Agaricales</taxon>
        <taxon>Marasmiineae</taxon>
        <taxon>Omphalotaceae</taxon>
        <taxon>Lentinula</taxon>
    </lineage>
</organism>
<reference evidence="4 6" key="3">
    <citation type="journal article" date="2023" name="Proc. Natl. Acad. Sci. U.S.A.">
        <title>A global phylogenomic analysis of the shiitake genus Lentinula.</title>
        <authorList>
            <person name="Sierra-Patev S."/>
            <person name="Min B."/>
            <person name="Naranjo-Ortiz M."/>
            <person name="Looney B."/>
            <person name="Konkel Z."/>
            <person name="Slot J.C."/>
            <person name="Sakamoto Y."/>
            <person name="Steenwyk J.L."/>
            <person name="Rokas A."/>
            <person name="Carro J."/>
            <person name="Camarero S."/>
            <person name="Ferreira P."/>
            <person name="Molpeceres G."/>
            <person name="Ruiz-Duenas F.J."/>
            <person name="Serrano A."/>
            <person name="Henrissat B."/>
            <person name="Drula E."/>
            <person name="Hughes K.W."/>
            <person name="Mata J.L."/>
            <person name="Ishikawa N.K."/>
            <person name="Vargas-Isla R."/>
            <person name="Ushijima S."/>
            <person name="Smith C.A."/>
            <person name="Donoghue J."/>
            <person name="Ahrendt S."/>
            <person name="Andreopoulos W."/>
            <person name="He G."/>
            <person name="LaButti K."/>
            <person name="Lipzen A."/>
            <person name="Ng V."/>
            <person name="Riley R."/>
            <person name="Sandor L."/>
            <person name="Barry K."/>
            <person name="Martinez A.T."/>
            <person name="Xiao Y."/>
            <person name="Gibbons J.G."/>
            <person name="Terashima K."/>
            <person name="Grigoriev I.V."/>
            <person name="Hibbett D."/>
        </authorList>
    </citation>
    <scope>NUCLEOTIDE SEQUENCE [LARGE SCALE GENOMIC DNA]</scope>
    <source>
        <strain evidence="4 6">TFB7810</strain>
    </source>
</reference>
<protein>
    <recommendedName>
        <fullName evidence="3">DUF1746 domain-containing protein</fullName>
    </recommendedName>
</protein>
<keyword evidence="6" id="KW-1185">Reference proteome</keyword>
<proteinExistence type="predicted"/>
<dbReference type="GO" id="GO:0005783">
    <property type="term" value="C:endoplasmic reticulum"/>
    <property type="evidence" value="ECO:0007669"/>
    <property type="project" value="TreeGrafter"/>
</dbReference>
<dbReference type="PANTHER" id="PTHR39405:SF1">
    <property type="entry name" value="DSC E3 UBIQUITIN LIGASE COMPLEX SUBUNIT 4"/>
    <property type="match status" value="1"/>
</dbReference>